<accession>A0ABU5SHQ8</accession>
<sequence>MENTGIQVSERVFNYEETSKAFNDFIRNEFTNPHTGVFYQQSACEMLENVQSVIAQNPSSITVLSNKQLMIVVGKFLGREDFLNQKGDFNPKCIFAFAKDEYNVDLLGQIPKMFQPAILSAIGL</sequence>
<dbReference type="EMBL" id="JAYGIM010000007">
    <property type="protein sequence ID" value="MEA5426806.1"/>
    <property type="molecule type" value="Genomic_DNA"/>
</dbReference>
<organism evidence="1 2">
    <name type="scientific">Arcicella lustrica</name>
    <dbReference type="NCBI Taxonomy" id="2984196"/>
    <lineage>
        <taxon>Bacteria</taxon>
        <taxon>Pseudomonadati</taxon>
        <taxon>Bacteroidota</taxon>
        <taxon>Cytophagia</taxon>
        <taxon>Cytophagales</taxon>
        <taxon>Flectobacillaceae</taxon>
        <taxon>Arcicella</taxon>
    </lineage>
</organism>
<dbReference type="RefSeq" id="WP_323258242.1">
    <property type="nucleotide sequence ID" value="NZ_JAYGIM010000007.1"/>
</dbReference>
<name>A0ABU5SHQ8_9BACT</name>
<evidence type="ECO:0000313" key="2">
    <source>
        <dbReference type="Proteomes" id="UP001302222"/>
    </source>
</evidence>
<keyword evidence="2" id="KW-1185">Reference proteome</keyword>
<reference evidence="1 2" key="1">
    <citation type="submission" date="2023-12" db="EMBL/GenBank/DDBJ databases">
        <title>Novel species of the genus Arcicella isolated from rivers.</title>
        <authorList>
            <person name="Lu H."/>
        </authorList>
    </citation>
    <scope>NUCLEOTIDE SEQUENCE [LARGE SCALE GENOMIC DNA]</scope>
    <source>
        <strain evidence="1 2">DC25W</strain>
    </source>
</reference>
<protein>
    <submittedName>
        <fullName evidence="1">Uncharacterized protein</fullName>
    </submittedName>
</protein>
<proteinExistence type="predicted"/>
<gene>
    <name evidence="1" type="ORF">VB798_09500</name>
</gene>
<evidence type="ECO:0000313" key="1">
    <source>
        <dbReference type="EMBL" id="MEA5426806.1"/>
    </source>
</evidence>
<dbReference type="Proteomes" id="UP001302222">
    <property type="component" value="Unassembled WGS sequence"/>
</dbReference>
<comment type="caution">
    <text evidence="1">The sequence shown here is derived from an EMBL/GenBank/DDBJ whole genome shotgun (WGS) entry which is preliminary data.</text>
</comment>